<dbReference type="InterPro" id="IPR039280">
    <property type="entry name" value="VUP"/>
</dbReference>
<feature type="coiled-coil region" evidence="1">
    <location>
        <begin position="64"/>
        <end position="91"/>
    </location>
</feature>
<keyword evidence="1" id="KW-0175">Coiled coil</keyword>
<gene>
    <name evidence="3" type="primary">LOC110795750</name>
</gene>
<accession>A0A9R0IVR6</accession>
<dbReference type="PANTHER" id="PTHR33974:SF25">
    <property type="entry name" value="SMALL PHOSPHATASE-LIKE PROTEIN 2, PUTATIVE-RELATED"/>
    <property type="match status" value="1"/>
</dbReference>
<evidence type="ECO:0000256" key="1">
    <source>
        <dbReference type="SAM" id="Coils"/>
    </source>
</evidence>
<keyword evidence="2" id="KW-1185">Reference proteome</keyword>
<dbReference type="AlphaFoldDB" id="A0A9R0IVR6"/>
<reference evidence="3" key="2">
    <citation type="submission" date="2025-08" db="UniProtKB">
        <authorList>
            <consortium name="RefSeq"/>
        </authorList>
    </citation>
    <scope>IDENTIFICATION</scope>
    <source>
        <tissue evidence="3">Leaf</tissue>
    </source>
</reference>
<dbReference type="Proteomes" id="UP000813463">
    <property type="component" value="Chromosome 4"/>
</dbReference>
<dbReference type="GO" id="GO:0010089">
    <property type="term" value="P:xylem development"/>
    <property type="evidence" value="ECO:0007669"/>
    <property type="project" value="InterPro"/>
</dbReference>
<evidence type="ECO:0000313" key="3">
    <source>
        <dbReference type="RefSeq" id="XP_021856461.2"/>
    </source>
</evidence>
<reference evidence="2" key="1">
    <citation type="journal article" date="2021" name="Nat. Commun.">
        <title>Genomic analyses provide insights into spinach domestication and the genetic basis of agronomic traits.</title>
        <authorList>
            <person name="Cai X."/>
            <person name="Sun X."/>
            <person name="Xu C."/>
            <person name="Sun H."/>
            <person name="Wang X."/>
            <person name="Ge C."/>
            <person name="Zhang Z."/>
            <person name="Wang Q."/>
            <person name="Fei Z."/>
            <person name="Jiao C."/>
            <person name="Wang Q."/>
        </authorList>
    </citation>
    <scope>NUCLEOTIDE SEQUENCE [LARGE SCALE GENOMIC DNA]</scope>
    <source>
        <strain evidence="2">cv. Varoflay</strain>
    </source>
</reference>
<dbReference type="PANTHER" id="PTHR33974">
    <property type="entry name" value="VASCULAR-RELATED UNKNOWN PROTEIN 1-RELATED"/>
    <property type="match status" value="1"/>
</dbReference>
<sequence length="220" mass="25136">MGVKKTVDLNHILSKQLVLYKQASMDDSMSSTNYNIVTQSISSNCSEESGWTLYFEEFLANNDNYNTDNIIQDYEQEVEEEKEEEEDTSLSSSAYRAKRVRKVCNRKLISKTRNIHANKFVDEELEDTASSPGHSPKVNNELNHLCMKSNETDSQDVYKAYNSSHFQTEEKKDKLTNLSQEKGQNMQNAGEGIDMGILEAQLRKKGLYLVPMSMLLNHIS</sequence>
<proteinExistence type="predicted"/>
<name>A0A9R0IVR6_SPIOL</name>
<dbReference type="RefSeq" id="XP_021856461.2">
    <property type="nucleotide sequence ID" value="XM_022000769.2"/>
</dbReference>
<organism evidence="2 3">
    <name type="scientific">Spinacia oleracea</name>
    <name type="common">Spinach</name>
    <dbReference type="NCBI Taxonomy" id="3562"/>
    <lineage>
        <taxon>Eukaryota</taxon>
        <taxon>Viridiplantae</taxon>
        <taxon>Streptophyta</taxon>
        <taxon>Embryophyta</taxon>
        <taxon>Tracheophyta</taxon>
        <taxon>Spermatophyta</taxon>
        <taxon>Magnoliopsida</taxon>
        <taxon>eudicotyledons</taxon>
        <taxon>Gunneridae</taxon>
        <taxon>Pentapetalae</taxon>
        <taxon>Caryophyllales</taxon>
        <taxon>Chenopodiaceae</taxon>
        <taxon>Chenopodioideae</taxon>
        <taxon>Anserineae</taxon>
        <taxon>Spinacia</taxon>
    </lineage>
</organism>
<evidence type="ECO:0000313" key="2">
    <source>
        <dbReference type="Proteomes" id="UP000813463"/>
    </source>
</evidence>
<protein>
    <submittedName>
        <fullName evidence="3">Uncharacterized protein</fullName>
    </submittedName>
</protein>
<dbReference type="GeneID" id="110795750"/>
<dbReference type="KEGG" id="soe:110795750"/>